<proteinExistence type="predicted"/>
<accession>A0A0A9HMN9</accession>
<evidence type="ECO:0000313" key="1">
    <source>
        <dbReference type="EMBL" id="JAE38017.1"/>
    </source>
</evidence>
<protein>
    <submittedName>
        <fullName evidence="1">Uncharacterized protein</fullName>
    </submittedName>
</protein>
<organism evidence="1">
    <name type="scientific">Arundo donax</name>
    <name type="common">Giant reed</name>
    <name type="synonym">Donax arundinaceus</name>
    <dbReference type="NCBI Taxonomy" id="35708"/>
    <lineage>
        <taxon>Eukaryota</taxon>
        <taxon>Viridiplantae</taxon>
        <taxon>Streptophyta</taxon>
        <taxon>Embryophyta</taxon>
        <taxon>Tracheophyta</taxon>
        <taxon>Spermatophyta</taxon>
        <taxon>Magnoliopsida</taxon>
        <taxon>Liliopsida</taxon>
        <taxon>Poales</taxon>
        <taxon>Poaceae</taxon>
        <taxon>PACMAD clade</taxon>
        <taxon>Arundinoideae</taxon>
        <taxon>Arundineae</taxon>
        <taxon>Arundo</taxon>
    </lineage>
</organism>
<sequence>MICSGVRQALPPCLLFASSAARRRCS</sequence>
<reference evidence="1" key="2">
    <citation type="journal article" date="2015" name="Data Brief">
        <title>Shoot transcriptome of the giant reed, Arundo donax.</title>
        <authorList>
            <person name="Barrero R.A."/>
            <person name="Guerrero F.D."/>
            <person name="Moolhuijzen P."/>
            <person name="Goolsby J.A."/>
            <person name="Tidwell J."/>
            <person name="Bellgard S.E."/>
            <person name="Bellgard M.I."/>
        </authorList>
    </citation>
    <scope>NUCLEOTIDE SEQUENCE</scope>
    <source>
        <tissue evidence="1">Shoot tissue taken approximately 20 cm above the soil surface</tissue>
    </source>
</reference>
<dbReference type="AlphaFoldDB" id="A0A0A9HMN9"/>
<reference evidence="1" key="1">
    <citation type="submission" date="2014-09" db="EMBL/GenBank/DDBJ databases">
        <authorList>
            <person name="Magalhaes I.L.F."/>
            <person name="Oliveira U."/>
            <person name="Santos F.R."/>
            <person name="Vidigal T.H.D.A."/>
            <person name="Brescovit A.D."/>
            <person name="Santos A.J."/>
        </authorList>
    </citation>
    <scope>NUCLEOTIDE SEQUENCE</scope>
    <source>
        <tissue evidence="1">Shoot tissue taken approximately 20 cm above the soil surface</tissue>
    </source>
</reference>
<dbReference type="EMBL" id="GBRH01159879">
    <property type="protein sequence ID" value="JAE38017.1"/>
    <property type="molecule type" value="Transcribed_RNA"/>
</dbReference>
<name>A0A0A9HMN9_ARUDO</name>